<comment type="caution">
    <text evidence="1">The sequence shown here is derived from an EMBL/GenBank/DDBJ whole genome shotgun (WGS) entry which is preliminary data.</text>
</comment>
<proteinExistence type="predicted"/>
<dbReference type="EMBL" id="BARV01006549">
    <property type="protein sequence ID" value="GAI14387.1"/>
    <property type="molecule type" value="Genomic_DNA"/>
</dbReference>
<dbReference type="AlphaFoldDB" id="X1L4U7"/>
<sequence length="197" mass="22970">QCLYEEITGPKKKNHGIISSISLLKLVENKFSKKIKISGMDYNEALEHVFVPSALAIAIHDDNLWSQLKEPKKWKEREGKCPLPNLKFDDDPLSFLLIFCDVIQEWGRPSKSKTEDMEEKWKHFYLRDISYEPTEGFDLTVHTPHNTRDEKFFIDKEKELRETALFLKQPDSLRFIVHLIDKNGKGQKEGFIMDGGC</sequence>
<gene>
    <name evidence="1" type="ORF">S06H3_13413</name>
</gene>
<accession>X1L4U7</accession>
<reference evidence="1" key="1">
    <citation type="journal article" date="2014" name="Front. Microbiol.">
        <title>High frequency of phylogenetically diverse reductive dehalogenase-homologous genes in deep subseafloor sedimentary metagenomes.</title>
        <authorList>
            <person name="Kawai M."/>
            <person name="Futagami T."/>
            <person name="Toyoda A."/>
            <person name="Takaki Y."/>
            <person name="Nishi S."/>
            <person name="Hori S."/>
            <person name="Arai W."/>
            <person name="Tsubouchi T."/>
            <person name="Morono Y."/>
            <person name="Uchiyama I."/>
            <person name="Ito T."/>
            <person name="Fujiyama A."/>
            <person name="Inagaki F."/>
            <person name="Takami H."/>
        </authorList>
    </citation>
    <scope>NUCLEOTIDE SEQUENCE</scope>
    <source>
        <strain evidence="1">Expedition CK06-06</strain>
    </source>
</reference>
<protein>
    <submittedName>
        <fullName evidence="1">Uncharacterized protein</fullName>
    </submittedName>
</protein>
<name>X1L4U7_9ZZZZ</name>
<evidence type="ECO:0000313" key="1">
    <source>
        <dbReference type="EMBL" id="GAI14387.1"/>
    </source>
</evidence>
<feature type="non-terminal residue" evidence="1">
    <location>
        <position position="1"/>
    </location>
</feature>
<organism evidence="1">
    <name type="scientific">marine sediment metagenome</name>
    <dbReference type="NCBI Taxonomy" id="412755"/>
    <lineage>
        <taxon>unclassified sequences</taxon>
        <taxon>metagenomes</taxon>
        <taxon>ecological metagenomes</taxon>
    </lineage>
</organism>